<accession>A0A0Q0XIQ7</accession>
<comment type="caution">
    <text evidence="1">The sequence shown here is derived from an EMBL/GenBank/DDBJ whole genome shotgun (WGS) entry which is preliminary data.</text>
</comment>
<reference evidence="1 2" key="1">
    <citation type="submission" date="2015-09" db="EMBL/GenBank/DDBJ databases">
        <title>Heavy metals and arsenic resistance mechanisms in polyextremophilic archaea of the family Ferroplasmaceae.</title>
        <authorList>
            <person name="Bulaev A.G."/>
            <person name="Kanygina A.V."/>
        </authorList>
    </citation>
    <scope>NUCLEOTIDE SEQUENCE [LARGE SCALE GENOMIC DNA]</scope>
    <source>
        <strain evidence="1 2">VT</strain>
    </source>
</reference>
<name>A0A0Q0XIQ7_9ARCH</name>
<organism evidence="1 2">
    <name type="scientific">Acidiplasma aeolicum</name>
    <dbReference type="NCBI Taxonomy" id="507754"/>
    <lineage>
        <taxon>Archaea</taxon>
        <taxon>Methanobacteriati</taxon>
        <taxon>Thermoplasmatota</taxon>
        <taxon>Thermoplasmata</taxon>
        <taxon>Thermoplasmatales</taxon>
        <taxon>Ferroplasmaceae</taxon>
        <taxon>Acidiplasma</taxon>
    </lineage>
</organism>
<evidence type="ECO:0000313" key="2">
    <source>
        <dbReference type="Proteomes" id="UP000050320"/>
    </source>
</evidence>
<keyword evidence="2" id="KW-1185">Reference proteome</keyword>
<proteinExistence type="predicted"/>
<sequence>MLEGIKCVQIKSASNKDFPYKSDLKFLIKNLPAFQEKVYIAEFGRYNHSIPAYLQVHDGEHIMVKPSLAGISVLRSGYSCTILDLKNKINLHERHLDVFDTPMDYKTVNERFKKDLIYYLRHGGFIDFYIHDDINPMMFLNEIIGRLSIKYCINKHRLFNVSKFLLENPAMELNMQSLMHRFALNKNELNQILNALIDSGLIYTVKSGENRNYFKIFTSDNCFTLNNPESDIVRLAYNEAFRHLLGIYPGAKFKYTEEFPLILYYKNNKIQIKLFLDNEIIKLQAIKNKNRDEYNFEDFLLNDQLIS</sequence>
<dbReference type="EMBL" id="LKBG01000226">
    <property type="protein sequence ID" value="KQB34678.1"/>
    <property type="molecule type" value="Genomic_DNA"/>
</dbReference>
<evidence type="ECO:0000313" key="1">
    <source>
        <dbReference type="EMBL" id="KQB34678.1"/>
    </source>
</evidence>
<dbReference type="AlphaFoldDB" id="A0A0Q0XIQ7"/>
<gene>
    <name evidence="1" type="ORF">AOG54_04080</name>
</gene>
<protein>
    <submittedName>
        <fullName evidence="1">Uncharacterized protein</fullName>
    </submittedName>
</protein>
<dbReference type="Proteomes" id="UP000050320">
    <property type="component" value="Unassembled WGS sequence"/>
</dbReference>